<keyword evidence="3" id="KW-1185">Reference proteome</keyword>
<evidence type="ECO:0000313" key="2">
    <source>
        <dbReference type="EMBL" id="KAF5338922.1"/>
    </source>
</evidence>
<evidence type="ECO:0000256" key="1">
    <source>
        <dbReference type="SAM" id="Phobius"/>
    </source>
</evidence>
<accession>A0A8H5FJJ0</accession>
<keyword evidence="1" id="KW-1133">Transmembrane helix</keyword>
<keyword evidence="1" id="KW-0472">Membrane</keyword>
<gene>
    <name evidence="2" type="ORF">D9611_008740</name>
</gene>
<protein>
    <submittedName>
        <fullName evidence="2">Uncharacterized protein</fullName>
    </submittedName>
</protein>
<reference evidence="2 3" key="1">
    <citation type="journal article" date="2020" name="ISME J.">
        <title>Uncovering the hidden diversity of litter-decomposition mechanisms in mushroom-forming fungi.</title>
        <authorList>
            <person name="Floudas D."/>
            <person name="Bentzer J."/>
            <person name="Ahren D."/>
            <person name="Johansson T."/>
            <person name="Persson P."/>
            <person name="Tunlid A."/>
        </authorList>
    </citation>
    <scope>NUCLEOTIDE SEQUENCE [LARGE SCALE GENOMIC DNA]</scope>
    <source>
        <strain evidence="2 3">CBS 175.51</strain>
    </source>
</reference>
<organism evidence="2 3">
    <name type="scientific">Ephemerocybe angulata</name>
    <dbReference type="NCBI Taxonomy" id="980116"/>
    <lineage>
        <taxon>Eukaryota</taxon>
        <taxon>Fungi</taxon>
        <taxon>Dikarya</taxon>
        <taxon>Basidiomycota</taxon>
        <taxon>Agaricomycotina</taxon>
        <taxon>Agaricomycetes</taxon>
        <taxon>Agaricomycetidae</taxon>
        <taxon>Agaricales</taxon>
        <taxon>Agaricineae</taxon>
        <taxon>Psathyrellaceae</taxon>
        <taxon>Ephemerocybe</taxon>
    </lineage>
</organism>
<dbReference type="EMBL" id="JAACJK010000010">
    <property type="protein sequence ID" value="KAF5338922.1"/>
    <property type="molecule type" value="Genomic_DNA"/>
</dbReference>
<evidence type="ECO:0000313" key="3">
    <source>
        <dbReference type="Proteomes" id="UP000541558"/>
    </source>
</evidence>
<proteinExistence type="predicted"/>
<keyword evidence="1" id="KW-0812">Transmembrane</keyword>
<comment type="caution">
    <text evidence="2">The sequence shown here is derived from an EMBL/GenBank/DDBJ whole genome shotgun (WGS) entry which is preliminary data.</text>
</comment>
<feature type="transmembrane region" description="Helical" evidence="1">
    <location>
        <begin position="22"/>
        <end position="42"/>
    </location>
</feature>
<sequence>MLFVSPLPQAFAAAQERSFFSSYFPFNLFAGVHIYSFFRSFLSFDIPTLFYPFT</sequence>
<name>A0A8H5FJJ0_9AGAR</name>
<dbReference type="Proteomes" id="UP000541558">
    <property type="component" value="Unassembled WGS sequence"/>
</dbReference>
<dbReference type="AlphaFoldDB" id="A0A8H5FJJ0"/>